<feature type="non-terminal residue" evidence="1">
    <location>
        <position position="1"/>
    </location>
</feature>
<reference evidence="1 2" key="1">
    <citation type="submission" date="2021-05" db="EMBL/GenBank/DDBJ databases">
        <title>Genome Assembly of Synthetic Allotetraploid Brassica napus Reveals Homoeologous Exchanges between Subgenomes.</title>
        <authorList>
            <person name="Davis J.T."/>
        </authorList>
    </citation>
    <scope>NUCLEOTIDE SEQUENCE [LARGE SCALE GENOMIC DNA]</scope>
    <source>
        <strain evidence="2">cv. Da-Ae</strain>
        <tissue evidence="1">Seedling</tissue>
    </source>
</reference>
<keyword evidence="2" id="KW-1185">Reference proteome</keyword>
<dbReference type="Proteomes" id="UP000824890">
    <property type="component" value="Unassembled WGS sequence"/>
</dbReference>
<accession>A0ABQ8ECF6</accession>
<protein>
    <submittedName>
        <fullName evidence="1">Uncharacterized protein</fullName>
    </submittedName>
</protein>
<dbReference type="PANTHER" id="PTHR23274">
    <property type="entry name" value="DNA HELICASE-RELATED"/>
    <property type="match status" value="1"/>
</dbReference>
<dbReference type="PANTHER" id="PTHR23274:SF53">
    <property type="entry name" value="ATP-DEPENDENT DNA HELICASE"/>
    <property type="match status" value="1"/>
</dbReference>
<proteinExistence type="predicted"/>
<name>A0ABQ8ECF6_BRANA</name>
<organism evidence="1 2">
    <name type="scientific">Brassica napus</name>
    <name type="common">Rape</name>
    <dbReference type="NCBI Taxonomy" id="3708"/>
    <lineage>
        <taxon>Eukaryota</taxon>
        <taxon>Viridiplantae</taxon>
        <taxon>Streptophyta</taxon>
        <taxon>Embryophyta</taxon>
        <taxon>Tracheophyta</taxon>
        <taxon>Spermatophyta</taxon>
        <taxon>Magnoliopsida</taxon>
        <taxon>eudicotyledons</taxon>
        <taxon>Gunneridae</taxon>
        <taxon>Pentapetalae</taxon>
        <taxon>rosids</taxon>
        <taxon>malvids</taxon>
        <taxon>Brassicales</taxon>
        <taxon>Brassicaceae</taxon>
        <taxon>Brassiceae</taxon>
        <taxon>Brassica</taxon>
    </lineage>
</organism>
<gene>
    <name evidence="1" type="ORF">HID58_006778</name>
</gene>
<dbReference type="SUPFAM" id="SSF52540">
    <property type="entry name" value="P-loop containing nucleoside triphosphate hydrolases"/>
    <property type="match status" value="1"/>
</dbReference>
<evidence type="ECO:0000313" key="1">
    <source>
        <dbReference type="EMBL" id="KAH0939317.1"/>
    </source>
</evidence>
<comment type="caution">
    <text evidence="1">The sequence shown here is derived from an EMBL/GenBank/DDBJ whole genome shotgun (WGS) entry which is preliminary data.</text>
</comment>
<evidence type="ECO:0000313" key="2">
    <source>
        <dbReference type="Proteomes" id="UP000824890"/>
    </source>
</evidence>
<sequence>FSRIRFTVLTKFVAITAVTPLILTEYKCLVEVEIMTGTKLTPLDTLHPFTFCRRQYPVRLCYVTTIDKTALYLPRTGFTHGQLYIALSRVTSPEGLKTLDDTS</sequence>
<dbReference type="EMBL" id="JAGKQM010000002">
    <property type="protein sequence ID" value="KAH0939317.1"/>
    <property type="molecule type" value="Genomic_DNA"/>
</dbReference>
<dbReference type="InterPro" id="IPR027417">
    <property type="entry name" value="P-loop_NTPase"/>
</dbReference>